<evidence type="ECO:0000256" key="36">
    <source>
        <dbReference type="ARBA" id="ARBA00048386"/>
    </source>
</evidence>
<feature type="chain" id="PRO_5038612735" description="Phospholipase B1, membrane-associated" evidence="47">
    <location>
        <begin position="20"/>
        <end position="446"/>
    </location>
</feature>
<evidence type="ECO:0000256" key="40">
    <source>
        <dbReference type="ARBA" id="ARBA00048699"/>
    </source>
</evidence>
<comment type="catalytic activity">
    <reaction evidence="39">
        <text>1-hexadecanoyl-sn-glycero-3-phosphocholine + H2O = sn-glycerol 3-phosphocholine + hexadecanoate + H(+)</text>
        <dbReference type="Rhea" id="RHEA:40435"/>
        <dbReference type="ChEBI" id="CHEBI:7896"/>
        <dbReference type="ChEBI" id="CHEBI:15377"/>
        <dbReference type="ChEBI" id="CHEBI:15378"/>
        <dbReference type="ChEBI" id="CHEBI:16870"/>
        <dbReference type="ChEBI" id="CHEBI:72998"/>
    </reaction>
    <physiologicalReaction direction="left-to-right" evidence="39">
        <dbReference type="Rhea" id="RHEA:40436"/>
    </physiologicalReaction>
</comment>
<keyword evidence="7" id="KW-1003">Cell membrane</keyword>
<evidence type="ECO:0000256" key="44">
    <source>
        <dbReference type="ARBA" id="ARBA00049363"/>
    </source>
</evidence>
<keyword evidence="15" id="KW-0325">Glycoprotein</keyword>
<reference evidence="49" key="1">
    <citation type="submission" date="2025-08" db="UniProtKB">
        <authorList>
            <consortium name="RefSeq"/>
        </authorList>
    </citation>
    <scope>IDENTIFICATION</scope>
    <source>
        <strain evidence="49">15112-1751.03</strain>
        <tissue evidence="49">Whole Adult</tissue>
    </source>
</reference>
<keyword evidence="48" id="KW-1185">Reference proteome</keyword>
<comment type="catalytic activity">
    <reaction evidence="30">
        <text>1-hexadecanoyl-2-(9Z-octadecenoyl)-sn-glycero-3-phospho-(1'-sn-glycerol) + H2O = 1-hexadecanoyl-sn-glycero-3-phospho-(1'-sn-glycerol) + (9Z)-octadecenoate + H(+)</text>
        <dbReference type="Rhea" id="RHEA:40919"/>
        <dbReference type="ChEBI" id="CHEBI:15377"/>
        <dbReference type="ChEBI" id="CHEBI:15378"/>
        <dbReference type="ChEBI" id="CHEBI:30823"/>
        <dbReference type="ChEBI" id="CHEBI:72841"/>
        <dbReference type="ChEBI" id="CHEBI:75158"/>
    </reaction>
    <physiologicalReaction direction="left-to-right" evidence="30">
        <dbReference type="Rhea" id="RHEA:40920"/>
    </physiologicalReaction>
</comment>
<evidence type="ECO:0000256" key="34">
    <source>
        <dbReference type="ARBA" id="ARBA00048362"/>
    </source>
</evidence>
<dbReference type="PROSITE" id="PS01098">
    <property type="entry name" value="LIPASE_GDSL_SER"/>
    <property type="match status" value="1"/>
</dbReference>
<dbReference type="PANTHER" id="PTHR21325">
    <property type="entry name" value="PHOSPHOLIPASE B, PLB1"/>
    <property type="match status" value="1"/>
</dbReference>
<gene>
    <name evidence="49" type="primary">LOC117563413</name>
</gene>
<evidence type="ECO:0000256" key="38">
    <source>
        <dbReference type="ARBA" id="ARBA00048613"/>
    </source>
</evidence>
<comment type="catalytic activity">
    <reaction evidence="41">
        <text>1,3-dihexadecanoyl-2-(9Z-octadecenoyl)glycerol + H2O = 1,3-dihexadecanoylglycerol + (9Z)-octadecenoate + H(+)</text>
        <dbReference type="Rhea" id="RHEA:40983"/>
        <dbReference type="ChEBI" id="CHEBI:15377"/>
        <dbReference type="ChEBI" id="CHEBI:15378"/>
        <dbReference type="ChEBI" id="CHEBI:30823"/>
        <dbReference type="ChEBI" id="CHEBI:75688"/>
        <dbReference type="ChEBI" id="CHEBI:77619"/>
    </reaction>
    <physiologicalReaction direction="left-to-right" evidence="41">
        <dbReference type="Rhea" id="RHEA:40984"/>
    </physiologicalReaction>
</comment>
<comment type="catalytic activity">
    <reaction evidence="29">
        <text>2,3-di-(9Z)-octadecenoyl-sn-glycerol + H2O = 3-(9Z-octadecenoyl)-sn-glycerol + (9Z)-octadecenoate + H(+)</text>
        <dbReference type="Rhea" id="RHEA:42604"/>
        <dbReference type="ChEBI" id="CHEBI:15377"/>
        <dbReference type="ChEBI" id="CHEBI:15378"/>
        <dbReference type="ChEBI" id="CHEBI:30823"/>
        <dbReference type="ChEBI" id="CHEBI:75824"/>
        <dbReference type="ChEBI" id="CHEBI:75938"/>
    </reaction>
    <physiologicalReaction direction="left-to-right" evidence="29">
        <dbReference type="Rhea" id="RHEA:42605"/>
    </physiologicalReaction>
</comment>
<comment type="catalytic activity">
    <reaction evidence="36">
        <text>1,2,3-tri-(9Z-octadecenoyl)-glycerol + H2O = di-(9Z)-octadecenoylglycerol + (9Z)-octadecenoate + H(+)</text>
        <dbReference type="Rhea" id="RHEA:38575"/>
        <dbReference type="ChEBI" id="CHEBI:15377"/>
        <dbReference type="ChEBI" id="CHEBI:15378"/>
        <dbReference type="ChEBI" id="CHEBI:30823"/>
        <dbReference type="ChEBI" id="CHEBI:53753"/>
        <dbReference type="ChEBI" id="CHEBI:75945"/>
    </reaction>
    <physiologicalReaction direction="left-to-right" evidence="36">
        <dbReference type="Rhea" id="RHEA:38576"/>
    </physiologicalReaction>
</comment>
<dbReference type="GO" id="GO:0004623">
    <property type="term" value="F:phospholipase A2 activity"/>
    <property type="evidence" value="ECO:0007669"/>
    <property type="project" value="UniProtKB-EC"/>
</dbReference>
<comment type="function">
    <text evidence="24">Calcium-independent membrane-associated phospholipase that catalyzes complete diacylation of phospholipids by hydrolyzing both sn-1 and sn-2 fatty acyl chains attached to the glycerol backbone (phospholipase B activity). Has dual phospholipase and lysophospholipase activities toward diacylphospholipids. Preferentially cleaves sn-2 ester bonds over sn-1 bonds. Acts as a lipase toward glycerolipid substrates. Hydrolyzes fatty acyl chains of diacylglycerols with preference for the sn-2 position and of triacylglycerols with not positional selectivity. May also hydrolyze long chain retinyl esters such as retinyl palmitate. May contribute to digestion of dietary phospholipids, glycerolipids and retinoids, facilitating lipid absorption at the brush border.</text>
</comment>
<comment type="catalytic activity">
    <reaction evidence="45">
        <text>1,3-di-(9Z-octadecenoyl)-glycerol + H2O = 1-(9Z-octadecenoyl)-glycerol + (9Z)-octadecenoate + H(+)</text>
        <dbReference type="Rhea" id="RHEA:39939"/>
        <dbReference type="ChEBI" id="CHEBI:15377"/>
        <dbReference type="ChEBI" id="CHEBI:15378"/>
        <dbReference type="ChEBI" id="CHEBI:30823"/>
        <dbReference type="ChEBI" id="CHEBI:75342"/>
        <dbReference type="ChEBI" id="CHEBI:75735"/>
    </reaction>
    <physiologicalReaction direction="left-to-right" evidence="45">
        <dbReference type="Rhea" id="RHEA:39940"/>
    </physiologicalReaction>
</comment>
<evidence type="ECO:0000256" key="2">
    <source>
        <dbReference type="ARBA" id="ARBA00009979"/>
    </source>
</evidence>
<keyword evidence="10" id="KW-0677">Repeat</keyword>
<evidence type="ECO:0000256" key="4">
    <source>
        <dbReference type="ARBA" id="ARBA00013278"/>
    </source>
</evidence>
<dbReference type="GO" id="GO:0004622">
    <property type="term" value="F:phosphatidylcholine lysophospholipase activity"/>
    <property type="evidence" value="ECO:0007669"/>
    <property type="project" value="UniProtKB-EC"/>
</dbReference>
<comment type="catalytic activity">
    <reaction evidence="37">
        <text>a 1-acyl-sn-glycero-3-phosphocholine + H2O = sn-glycerol 3-phosphocholine + a fatty acid + H(+)</text>
        <dbReference type="Rhea" id="RHEA:15177"/>
        <dbReference type="ChEBI" id="CHEBI:15377"/>
        <dbReference type="ChEBI" id="CHEBI:15378"/>
        <dbReference type="ChEBI" id="CHEBI:16870"/>
        <dbReference type="ChEBI" id="CHEBI:28868"/>
        <dbReference type="ChEBI" id="CHEBI:58168"/>
        <dbReference type="EC" id="3.1.1.5"/>
    </reaction>
    <physiologicalReaction direction="left-to-right" evidence="37">
        <dbReference type="Rhea" id="RHEA:15178"/>
    </physiologicalReaction>
</comment>
<evidence type="ECO:0000256" key="11">
    <source>
        <dbReference type="ARBA" id="ARBA00022801"/>
    </source>
</evidence>
<comment type="catalytic activity">
    <reaction evidence="42">
        <text>1-O-hexadecyl-2-(9Z)-octadecenoyl-sn-glycero-3-phosphocholine + H2O = 1-O-hexadecyl-sn-glycero-3-phosphocholine + (9Z)-octadecenoate + H(+)</text>
        <dbReference type="Rhea" id="RHEA:40915"/>
        <dbReference type="ChEBI" id="CHEBI:15377"/>
        <dbReference type="ChEBI" id="CHEBI:15378"/>
        <dbReference type="ChEBI" id="CHEBI:30823"/>
        <dbReference type="ChEBI" id="CHEBI:34112"/>
        <dbReference type="ChEBI" id="CHEBI:64496"/>
    </reaction>
    <physiologicalReaction direction="left-to-right" evidence="42">
        <dbReference type="Rhea" id="RHEA:40916"/>
    </physiologicalReaction>
</comment>
<evidence type="ECO:0000256" key="8">
    <source>
        <dbReference type="ARBA" id="ARBA00022692"/>
    </source>
</evidence>
<evidence type="ECO:0000256" key="3">
    <source>
        <dbReference type="ARBA" id="ARBA00013274"/>
    </source>
</evidence>
<comment type="catalytic activity">
    <reaction evidence="38">
        <text>1-hexadecanoyl-2-(9Z-octadecenoyl)-sn-glycero-3-phosphoethanolamine + H2O = 1-hexadecanoyl-sn-glycero-3-phosphoethanolamine + (9Z)-octadecenoate + H(+)</text>
        <dbReference type="Rhea" id="RHEA:40911"/>
        <dbReference type="ChEBI" id="CHEBI:15377"/>
        <dbReference type="ChEBI" id="CHEBI:15378"/>
        <dbReference type="ChEBI" id="CHEBI:30823"/>
        <dbReference type="ChEBI" id="CHEBI:73004"/>
        <dbReference type="ChEBI" id="CHEBI:73007"/>
    </reaction>
    <physiologicalReaction direction="left-to-right" evidence="38">
        <dbReference type="Rhea" id="RHEA:40912"/>
    </physiologicalReaction>
</comment>
<comment type="catalytic activity">
    <reaction evidence="40">
        <text>1-hexadecanoyl-2-(9Z-octadecenoyl)-sn-glycero-3-phosphocholine + H2O = 1-hexadecanoyl-sn-glycero-3-phosphocholine + (9Z)-octadecenoate + H(+)</text>
        <dbReference type="Rhea" id="RHEA:38779"/>
        <dbReference type="ChEBI" id="CHEBI:15377"/>
        <dbReference type="ChEBI" id="CHEBI:15378"/>
        <dbReference type="ChEBI" id="CHEBI:30823"/>
        <dbReference type="ChEBI" id="CHEBI:72998"/>
        <dbReference type="ChEBI" id="CHEBI:73001"/>
    </reaction>
    <physiologicalReaction direction="left-to-right" evidence="40">
        <dbReference type="Rhea" id="RHEA:38780"/>
    </physiologicalReaction>
</comment>
<dbReference type="SUPFAM" id="SSF52266">
    <property type="entry name" value="SGNH hydrolase"/>
    <property type="match status" value="1"/>
</dbReference>
<sequence length="446" mass="50968">MPLSLFALFVAMLFASADAATRRIIPEKNRSNCFLASLGVKPHPYHARQINTHDSPLYTNIDRDLRQILLNTRGTTLNWALQNIESLHALNVREGKMQTVIPSRVPFPCPLNNTRSAITPTSIERLRPGDIDVIAAIGDSLSAGNGIISKNAFDMLNEFRGLAFSGGGLEDWRTFLTLPNILKVFNPQLYGYATGNSLVVDHRTSHLSIAEPMIMSRDLFYQARVLIDLLQRDPHVDMQRHWKLVTVFVGNNDLCSDICFWRDPLLAVDQHERDLLKAFRLLRDNVPRLLINLIVVPNIQQSMRHISGVPTQCFIVHRIACNCLMSDRITAAQRKQRQETIQRWQQVDLAVARLPEFQRKDFAIIAHPIVSNMTTPLMPDGSTDWRLFSHDCFHFSQRTHAMVSNQLWNSMLLPDELKPRPNVFPKPFQQFRCPTEEQPFLVVRPS</sequence>
<dbReference type="InterPro" id="IPR035547">
    <property type="entry name" value="Phospholipase_B"/>
</dbReference>
<proteinExistence type="inferred from homology"/>
<dbReference type="Proteomes" id="UP000515160">
    <property type="component" value="Chromosome 2L"/>
</dbReference>
<comment type="catalytic activity">
    <reaction evidence="31">
        <text>a 1-O-alkyl-2-acyl-sn-glycero-3-phosphocholine + H2O = a 1-O-alkyl-sn-glycero-3-phosphocholine + a fatty acid + H(+)</text>
        <dbReference type="Rhea" id="RHEA:36231"/>
        <dbReference type="ChEBI" id="CHEBI:15377"/>
        <dbReference type="ChEBI" id="CHEBI:15378"/>
        <dbReference type="ChEBI" id="CHEBI:28868"/>
        <dbReference type="ChEBI" id="CHEBI:30909"/>
        <dbReference type="ChEBI" id="CHEBI:36702"/>
        <dbReference type="EC" id="3.1.1.4"/>
    </reaction>
    <physiologicalReaction direction="left-to-right" evidence="31">
        <dbReference type="Rhea" id="RHEA:36232"/>
    </physiologicalReaction>
</comment>
<keyword evidence="12" id="KW-1133">Transmembrane helix</keyword>
<evidence type="ECO:0000256" key="32">
    <source>
        <dbReference type="ARBA" id="ARBA00048058"/>
    </source>
</evidence>
<evidence type="ECO:0000256" key="15">
    <source>
        <dbReference type="ARBA" id="ARBA00023180"/>
    </source>
</evidence>
<evidence type="ECO:0000256" key="42">
    <source>
        <dbReference type="ARBA" id="ARBA00048872"/>
    </source>
</evidence>
<comment type="subcellular location">
    <subcellularLocation>
        <location evidence="1">Apical cell membrane</location>
        <topology evidence="1">Single-pass type I membrane protein</topology>
    </subcellularLocation>
</comment>
<evidence type="ECO:0000256" key="25">
    <source>
        <dbReference type="ARBA" id="ARBA00047324"/>
    </source>
</evidence>
<keyword evidence="16" id="KW-1208">Phospholipid metabolism</keyword>
<evidence type="ECO:0000313" key="48">
    <source>
        <dbReference type="Proteomes" id="UP000515160"/>
    </source>
</evidence>
<evidence type="ECO:0000256" key="6">
    <source>
        <dbReference type="ARBA" id="ARBA00015133"/>
    </source>
</evidence>
<evidence type="ECO:0000256" key="33">
    <source>
        <dbReference type="ARBA" id="ARBA00048227"/>
    </source>
</evidence>
<comment type="catalytic activity">
    <reaction evidence="46">
        <text>2-(9Z-octadecenoyl)-glycerol + H2O = glycerol + (9Z)-octadecenoate + H(+)</text>
        <dbReference type="Rhea" id="RHEA:38491"/>
        <dbReference type="ChEBI" id="CHEBI:15377"/>
        <dbReference type="ChEBI" id="CHEBI:15378"/>
        <dbReference type="ChEBI" id="CHEBI:17754"/>
        <dbReference type="ChEBI" id="CHEBI:30823"/>
        <dbReference type="ChEBI" id="CHEBI:73990"/>
    </reaction>
    <physiologicalReaction direction="left-to-right" evidence="46">
        <dbReference type="Rhea" id="RHEA:38492"/>
    </physiologicalReaction>
</comment>
<evidence type="ECO:0000256" key="16">
    <source>
        <dbReference type="ARBA" id="ARBA00023264"/>
    </source>
</evidence>
<evidence type="ECO:0000256" key="19">
    <source>
        <dbReference type="ARBA" id="ARBA00023422"/>
    </source>
</evidence>
<evidence type="ECO:0000256" key="18">
    <source>
        <dbReference type="ARBA" id="ARBA00023408"/>
    </source>
</evidence>
<evidence type="ECO:0000256" key="41">
    <source>
        <dbReference type="ARBA" id="ARBA00048869"/>
    </source>
</evidence>
<dbReference type="GO" id="GO:0004806">
    <property type="term" value="F:triacylglycerol lipase activity"/>
    <property type="evidence" value="ECO:0007669"/>
    <property type="project" value="UniProtKB-EC"/>
</dbReference>
<evidence type="ECO:0000256" key="35">
    <source>
        <dbReference type="ARBA" id="ARBA00048374"/>
    </source>
</evidence>
<dbReference type="OrthoDB" id="10265800at2759"/>
<evidence type="ECO:0000256" key="39">
    <source>
        <dbReference type="ARBA" id="ARBA00048656"/>
    </source>
</evidence>
<evidence type="ECO:0000256" key="29">
    <source>
        <dbReference type="ARBA" id="ARBA00048011"/>
    </source>
</evidence>
<evidence type="ECO:0000256" key="23">
    <source>
        <dbReference type="ARBA" id="ARBA00033022"/>
    </source>
</evidence>
<name>A0A6P8WEE9_DROAB</name>
<dbReference type="AlphaFoldDB" id="A0A6P8WEE9"/>
<dbReference type="PANTHER" id="PTHR21325:SF31">
    <property type="entry name" value="GH22081P-RELATED"/>
    <property type="match status" value="1"/>
</dbReference>
<evidence type="ECO:0000256" key="1">
    <source>
        <dbReference type="ARBA" id="ARBA00004247"/>
    </source>
</evidence>
<comment type="catalytic activity">
    <reaction evidence="28">
        <text>1-hexadecanoyl-2-(9Z)-octadecenoyl-3-octadecanoyl-sn-glycerol + H2O = 1-hexadecanoyl-2-(9Z-octadecenoyl)-sn-glycerol + octadecanoate + H(+)</text>
        <dbReference type="Rhea" id="RHEA:41111"/>
        <dbReference type="ChEBI" id="CHEBI:15377"/>
        <dbReference type="ChEBI" id="CHEBI:15378"/>
        <dbReference type="ChEBI" id="CHEBI:25629"/>
        <dbReference type="ChEBI" id="CHEBI:75466"/>
        <dbReference type="ChEBI" id="CHEBI:77623"/>
    </reaction>
    <physiologicalReaction direction="left-to-right" evidence="28">
        <dbReference type="Rhea" id="RHEA:41112"/>
    </physiologicalReaction>
</comment>
<dbReference type="EC" id="3.1.1.4" evidence="4"/>
<organism evidence="48 49">
    <name type="scientific">Drosophila albomicans</name>
    <name type="common">Fruit fly</name>
    <dbReference type="NCBI Taxonomy" id="7291"/>
    <lineage>
        <taxon>Eukaryota</taxon>
        <taxon>Metazoa</taxon>
        <taxon>Ecdysozoa</taxon>
        <taxon>Arthropoda</taxon>
        <taxon>Hexapoda</taxon>
        <taxon>Insecta</taxon>
        <taxon>Pterygota</taxon>
        <taxon>Neoptera</taxon>
        <taxon>Endopterygota</taxon>
        <taxon>Diptera</taxon>
        <taxon>Brachycera</taxon>
        <taxon>Muscomorpha</taxon>
        <taxon>Ephydroidea</taxon>
        <taxon>Drosophilidae</taxon>
        <taxon>Drosophila</taxon>
    </lineage>
</organism>
<evidence type="ECO:0000256" key="45">
    <source>
        <dbReference type="ARBA" id="ARBA00049372"/>
    </source>
</evidence>
<evidence type="ECO:0000256" key="26">
    <source>
        <dbReference type="ARBA" id="ARBA00047363"/>
    </source>
</evidence>
<evidence type="ECO:0000256" key="30">
    <source>
        <dbReference type="ARBA" id="ARBA00048015"/>
    </source>
</evidence>
<keyword evidence="11" id="KW-0378">Hydrolase</keyword>
<dbReference type="RefSeq" id="XP_034097638.2">
    <property type="nucleotide sequence ID" value="XM_034241747.2"/>
</dbReference>
<evidence type="ECO:0000256" key="28">
    <source>
        <dbReference type="ARBA" id="ARBA00047459"/>
    </source>
</evidence>
<comment type="catalytic activity">
    <reaction evidence="27">
        <text>1-(9Z-octadecenoyl)-glycerol + H2O = glycerol + (9Z)-octadecenoate + H(+)</text>
        <dbReference type="Rhea" id="RHEA:38487"/>
        <dbReference type="ChEBI" id="CHEBI:15377"/>
        <dbReference type="ChEBI" id="CHEBI:15378"/>
        <dbReference type="ChEBI" id="CHEBI:17754"/>
        <dbReference type="ChEBI" id="CHEBI:30823"/>
        <dbReference type="ChEBI" id="CHEBI:75342"/>
    </reaction>
    <physiologicalReaction direction="left-to-right" evidence="27">
        <dbReference type="Rhea" id="RHEA:38488"/>
    </physiologicalReaction>
</comment>
<comment type="catalytic activity">
    <reaction evidence="32">
        <text>1,2-di-(9Z-octadecenoyl)-sn-glycero-3-phosphocholine + H2O = 1-(9Z-octadecenoyl)-sn-glycero-3-phosphocholine + (9Z)-octadecenoate + H(+)</text>
        <dbReference type="Rhea" id="RHEA:40923"/>
        <dbReference type="ChEBI" id="CHEBI:15377"/>
        <dbReference type="ChEBI" id="CHEBI:15378"/>
        <dbReference type="ChEBI" id="CHEBI:28610"/>
        <dbReference type="ChEBI" id="CHEBI:30823"/>
        <dbReference type="ChEBI" id="CHEBI:74669"/>
    </reaction>
    <physiologicalReaction direction="left-to-right" evidence="32">
        <dbReference type="Rhea" id="RHEA:40924"/>
    </physiologicalReaction>
</comment>
<evidence type="ECO:0000256" key="20">
    <source>
        <dbReference type="ARBA" id="ARBA00029723"/>
    </source>
</evidence>
<comment type="catalytic activity">
    <reaction evidence="35">
        <text>1-octadecanoyl-2-(9Z,12Z)-octadecadienoyl-sn-glycerol + H2O = 1-octadecanoyl-sn-glycerol + (9Z,12Z)-octadecadienoate + H(+)</text>
        <dbReference type="Rhea" id="RHEA:40927"/>
        <dbReference type="ChEBI" id="CHEBI:15377"/>
        <dbReference type="ChEBI" id="CHEBI:15378"/>
        <dbReference type="ChEBI" id="CHEBI:30245"/>
        <dbReference type="ChEBI" id="CHEBI:75550"/>
        <dbReference type="ChEBI" id="CHEBI:77097"/>
    </reaction>
    <physiologicalReaction direction="left-to-right" evidence="35">
        <dbReference type="Rhea" id="RHEA:40928"/>
    </physiologicalReaction>
</comment>
<comment type="catalytic activity">
    <reaction evidence="25">
        <text>1-hexadecanoyl-2-(9Z)-octadecenoyl-3-octadecanoyl-sn-glycerol + H2O = 2-(9Z-octadecenoyl)-3-octadecanoyl-sn-glycerol + hexadecanoate + H(+)</text>
        <dbReference type="Rhea" id="RHEA:41107"/>
        <dbReference type="ChEBI" id="CHEBI:7896"/>
        <dbReference type="ChEBI" id="CHEBI:15377"/>
        <dbReference type="ChEBI" id="CHEBI:15378"/>
        <dbReference type="ChEBI" id="CHEBI:75558"/>
        <dbReference type="ChEBI" id="CHEBI:77623"/>
    </reaction>
    <physiologicalReaction direction="left-to-right" evidence="25">
        <dbReference type="Rhea" id="RHEA:41108"/>
    </physiologicalReaction>
</comment>
<evidence type="ECO:0000256" key="7">
    <source>
        <dbReference type="ARBA" id="ARBA00022475"/>
    </source>
</evidence>
<dbReference type="GO" id="GO:0016324">
    <property type="term" value="C:apical plasma membrane"/>
    <property type="evidence" value="ECO:0007669"/>
    <property type="project" value="UniProtKB-SubCell"/>
</dbReference>
<evidence type="ECO:0000256" key="43">
    <source>
        <dbReference type="ARBA" id="ARBA00048939"/>
    </source>
</evidence>
<protein>
    <recommendedName>
        <fullName evidence="6">Phospholipase B1, membrane-associated</fullName>
        <ecNumber evidence="5">3.1.1.3</ecNumber>
        <ecNumber evidence="4">3.1.1.4</ecNumber>
        <ecNumber evidence="3">3.1.1.5</ecNumber>
    </recommendedName>
    <alternativeName>
        <fullName evidence="20">Lysophospholipase</fullName>
    </alternativeName>
    <alternativeName>
        <fullName evidence="21">Phospholipase A2</fullName>
    </alternativeName>
    <alternativeName>
        <fullName evidence="23">Phospholipase B/lipase</fullName>
    </alternativeName>
    <alternativeName>
        <fullName evidence="22">Triacylglycerol lipase</fullName>
    </alternativeName>
</protein>
<evidence type="ECO:0000256" key="12">
    <source>
        <dbReference type="ARBA" id="ARBA00022989"/>
    </source>
</evidence>
<dbReference type="InterPro" id="IPR008265">
    <property type="entry name" value="Lipase_GDSL_AS"/>
</dbReference>
<evidence type="ECO:0000256" key="37">
    <source>
        <dbReference type="ARBA" id="ARBA00048454"/>
    </source>
</evidence>
<evidence type="ECO:0000256" key="46">
    <source>
        <dbReference type="ARBA" id="ARBA00049461"/>
    </source>
</evidence>
<dbReference type="GeneID" id="117563413"/>
<dbReference type="Pfam" id="PF00657">
    <property type="entry name" value="Lipase_GDSL"/>
    <property type="match status" value="1"/>
</dbReference>
<dbReference type="Gene3D" id="3.40.50.1110">
    <property type="entry name" value="SGNH hydrolase"/>
    <property type="match status" value="1"/>
</dbReference>
<comment type="catalytic activity">
    <reaction evidence="18">
        <text>1-hexadecanoyl-2-(9Z,12Z-octadecadienoyl)-sn-glycero-3-phosphocholine + H2O = (9Z,12Z)-octadecadienoate + 1-hexadecanoyl-sn-glycero-3-phosphocholine + H(+)</text>
        <dbReference type="Rhea" id="RHEA:40811"/>
        <dbReference type="ChEBI" id="CHEBI:15377"/>
        <dbReference type="ChEBI" id="CHEBI:15378"/>
        <dbReference type="ChEBI" id="CHEBI:30245"/>
        <dbReference type="ChEBI" id="CHEBI:72998"/>
        <dbReference type="ChEBI" id="CHEBI:73002"/>
    </reaction>
    <physiologicalReaction direction="left-to-right" evidence="18">
        <dbReference type="Rhea" id="RHEA:40812"/>
    </physiologicalReaction>
</comment>
<comment type="catalytic activity">
    <reaction evidence="44">
        <text>1,2-dihexadecanoyl-sn-glycero-3-phosphocholine + 2 H2O = sn-glycerol 3-phosphocholine + 2 hexadecanoate + 2 H(+)</text>
        <dbReference type="Rhea" id="RHEA:40975"/>
        <dbReference type="ChEBI" id="CHEBI:7896"/>
        <dbReference type="ChEBI" id="CHEBI:15377"/>
        <dbReference type="ChEBI" id="CHEBI:15378"/>
        <dbReference type="ChEBI" id="CHEBI:16870"/>
        <dbReference type="ChEBI" id="CHEBI:72999"/>
    </reaction>
    <physiologicalReaction direction="left-to-right" evidence="44">
        <dbReference type="Rhea" id="RHEA:40976"/>
    </physiologicalReaction>
</comment>
<dbReference type="GO" id="GO:0006644">
    <property type="term" value="P:phospholipid metabolic process"/>
    <property type="evidence" value="ECO:0007669"/>
    <property type="project" value="TreeGrafter"/>
</dbReference>
<dbReference type="InterPro" id="IPR038885">
    <property type="entry name" value="PLB1"/>
</dbReference>
<evidence type="ECO:0000256" key="47">
    <source>
        <dbReference type="SAM" id="SignalP"/>
    </source>
</evidence>
<feature type="signal peptide" evidence="47">
    <location>
        <begin position="1"/>
        <end position="19"/>
    </location>
</feature>
<evidence type="ECO:0000256" key="31">
    <source>
        <dbReference type="ARBA" id="ARBA00048049"/>
    </source>
</evidence>
<dbReference type="InterPro" id="IPR001087">
    <property type="entry name" value="GDSL"/>
</dbReference>
<comment type="catalytic activity">
    <reaction evidence="26">
        <text>1,3-dihexadecanoyl-2-(9Z-octadecenoyl)glycerol + H2O = 1-hexadecanoyl-2-(9Z-octadecenoyl)-glycerol + hexadecanoate + H(+)</text>
        <dbReference type="Rhea" id="RHEA:40979"/>
        <dbReference type="ChEBI" id="CHEBI:7896"/>
        <dbReference type="ChEBI" id="CHEBI:15377"/>
        <dbReference type="ChEBI" id="CHEBI:15378"/>
        <dbReference type="ChEBI" id="CHEBI:75585"/>
        <dbReference type="ChEBI" id="CHEBI:75688"/>
    </reaction>
    <physiologicalReaction direction="left-to-right" evidence="26">
        <dbReference type="Rhea" id="RHEA:40980"/>
    </physiologicalReaction>
</comment>
<comment type="catalytic activity">
    <reaction evidence="34">
        <text>1-hexadecanoyl-2-(9Z,12Z-octadecadienoyl)-sn-glycero-3-phosphocholine + H2O = 2-(9Z,12Z-octadecadienoyl)-sn-glycero-3-phosphocholine + hexadecanoate + H(+)</text>
        <dbReference type="Rhea" id="RHEA:40971"/>
        <dbReference type="ChEBI" id="CHEBI:7896"/>
        <dbReference type="ChEBI" id="CHEBI:15377"/>
        <dbReference type="ChEBI" id="CHEBI:15378"/>
        <dbReference type="ChEBI" id="CHEBI:73002"/>
        <dbReference type="ChEBI" id="CHEBI:76084"/>
    </reaction>
    <physiologicalReaction direction="left-to-right" evidence="34">
        <dbReference type="Rhea" id="RHEA:40972"/>
    </physiologicalReaction>
</comment>
<comment type="catalytic activity">
    <reaction evidence="43">
        <text>1-hexadecanoyl-2-(9Z)-octadecenoyl-3-octadecanoyl-sn-glycerol + H2O = 1-hexadecanoyl-3-octadecanoyl-sn-glycerol + (9Z)-octadecenoate + H(+)</text>
        <dbReference type="Rhea" id="RHEA:41103"/>
        <dbReference type="ChEBI" id="CHEBI:15377"/>
        <dbReference type="ChEBI" id="CHEBI:15378"/>
        <dbReference type="ChEBI" id="CHEBI:30823"/>
        <dbReference type="ChEBI" id="CHEBI:77623"/>
        <dbReference type="ChEBI" id="CHEBI:77624"/>
    </reaction>
    <physiologicalReaction direction="left-to-right" evidence="43">
        <dbReference type="Rhea" id="RHEA:41104"/>
    </physiologicalReaction>
</comment>
<dbReference type="CDD" id="cd01824">
    <property type="entry name" value="Phospholipase_B_like"/>
    <property type="match status" value="1"/>
</dbReference>
<accession>A0A6P8WEE9</accession>
<comment type="similarity">
    <text evidence="2">Belongs to the 'GDSL' lipolytic enzyme family. Phospholipase B1 subfamily.</text>
</comment>
<evidence type="ECO:0000256" key="27">
    <source>
        <dbReference type="ARBA" id="ARBA00047438"/>
    </source>
</evidence>
<evidence type="ECO:0000256" key="9">
    <source>
        <dbReference type="ARBA" id="ARBA00022729"/>
    </source>
</evidence>
<dbReference type="EC" id="3.1.1.3" evidence="5"/>
<dbReference type="InterPro" id="IPR036514">
    <property type="entry name" value="SGNH_hydro_sf"/>
</dbReference>
<evidence type="ECO:0000256" key="24">
    <source>
        <dbReference type="ARBA" id="ARBA00045916"/>
    </source>
</evidence>
<evidence type="ECO:0000256" key="22">
    <source>
        <dbReference type="ARBA" id="ARBA00031485"/>
    </source>
</evidence>
<comment type="catalytic activity">
    <reaction evidence="17">
        <text>a triacylglycerol + H2O = a diacylglycerol + a fatty acid + H(+)</text>
        <dbReference type="Rhea" id="RHEA:12044"/>
        <dbReference type="ChEBI" id="CHEBI:15377"/>
        <dbReference type="ChEBI" id="CHEBI:15378"/>
        <dbReference type="ChEBI" id="CHEBI:17855"/>
        <dbReference type="ChEBI" id="CHEBI:18035"/>
        <dbReference type="ChEBI" id="CHEBI:28868"/>
        <dbReference type="EC" id="3.1.1.3"/>
    </reaction>
    <physiologicalReaction direction="left-to-right" evidence="17">
        <dbReference type="Rhea" id="RHEA:12045"/>
    </physiologicalReaction>
</comment>
<keyword evidence="13" id="KW-0443">Lipid metabolism</keyword>
<keyword evidence="14" id="KW-0472">Membrane</keyword>
<evidence type="ECO:0000256" key="21">
    <source>
        <dbReference type="ARBA" id="ARBA00031182"/>
    </source>
</evidence>
<evidence type="ECO:0000313" key="49">
    <source>
        <dbReference type="RefSeq" id="XP_034097638.2"/>
    </source>
</evidence>
<keyword evidence="9 47" id="KW-0732">Signal</keyword>
<evidence type="ECO:0000256" key="13">
    <source>
        <dbReference type="ARBA" id="ARBA00023098"/>
    </source>
</evidence>
<evidence type="ECO:0000256" key="14">
    <source>
        <dbReference type="ARBA" id="ARBA00023136"/>
    </source>
</evidence>
<keyword evidence="8" id="KW-0812">Transmembrane</keyword>
<evidence type="ECO:0000256" key="5">
    <source>
        <dbReference type="ARBA" id="ARBA00013279"/>
    </source>
</evidence>
<comment type="catalytic activity">
    <reaction evidence="19">
        <text>a 1,2-diacyl-sn-glycero-3-phosphocholine + H2O = a 1-acyl-sn-glycero-3-phosphocholine + a fatty acid + H(+)</text>
        <dbReference type="Rhea" id="RHEA:15801"/>
        <dbReference type="ChEBI" id="CHEBI:15377"/>
        <dbReference type="ChEBI" id="CHEBI:15378"/>
        <dbReference type="ChEBI" id="CHEBI:28868"/>
        <dbReference type="ChEBI" id="CHEBI:57643"/>
        <dbReference type="ChEBI" id="CHEBI:58168"/>
        <dbReference type="EC" id="3.1.1.4"/>
    </reaction>
    <physiologicalReaction direction="left-to-right" evidence="19">
        <dbReference type="Rhea" id="RHEA:15802"/>
    </physiologicalReaction>
</comment>
<dbReference type="EC" id="3.1.1.5" evidence="3"/>
<evidence type="ECO:0000256" key="10">
    <source>
        <dbReference type="ARBA" id="ARBA00022737"/>
    </source>
</evidence>
<comment type="catalytic activity">
    <reaction evidence="33">
        <text>1,2-dihexadecanoyl-sn-glycero-3-phosphocholine + H2O = 1-hexadecanoyl-sn-glycero-3-phosphocholine + hexadecanoate + H(+)</text>
        <dbReference type="Rhea" id="RHEA:41223"/>
        <dbReference type="ChEBI" id="CHEBI:7896"/>
        <dbReference type="ChEBI" id="CHEBI:15377"/>
        <dbReference type="ChEBI" id="CHEBI:15378"/>
        <dbReference type="ChEBI" id="CHEBI:72998"/>
        <dbReference type="ChEBI" id="CHEBI:72999"/>
    </reaction>
    <physiologicalReaction direction="left-to-right" evidence="33">
        <dbReference type="Rhea" id="RHEA:41224"/>
    </physiologicalReaction>
</comment>
<evidence type="ECO:0000256" key="17">
    <source>
        <dbReference type="ARBA" id="ARBA00023369"/>
    </source>
</evidence>